<evidence type="ECO:0000256" key="1">
    <source>
        <dbReference type="SAM" id="MobiDB-lite"/>
    </source>
</evidence>
<keyword evidence="3" id="KW-1185">Reference proteome</keyword>
<evidence type="ECO:0000313" key="3">
    <source>
        <dbReference type="Proteomes" id="UP001159363"/>
    </source>
</evidence>
<sequence>MKKVCRSVTFAGWILLAAALFIAGSLLGLFPKTLPATAVRNMIAAEKAKLSGDLPHDDKPSFSGKWRPPVSTRQCHE</sequence>
<reference evidence="2 3" key="1">
    <citation type="submission" date="2023-02" db="EMBL/GenBank/DDBJ databases">
        <title>LHISI_Scaffold_Assembly.</title>
        <authorList>
            <person name="Stuart O.P."/>
            <person name="Cleave R."/>
            <person name="Magrath M.J.L."/>
            <person name="Mikheyev A.S."/>
        </authorList>
    </citation>
    <scope>NUCLEOTIDE SEQUENCE [LARGE SCALE GENOMIC DNA]</scope>
    <source>
        <strain evidence="2">Daus_M_001</strain>
        <tissue evidence="2">Leg muscle</tissue>
    </source>
</reference>
<accession>A0ABQ9H2V8</accession>
<dbReference type="Proteomes" id="UP001159363">
    <property type="component" value="Chromosome 6"/>
</dbReference>
<gene>
    <name evidence="2" type="ORF">PR048_019173</name>
</gene>
<comment type="caution">
    <text evidence="2">The sequence shown here is derived from an EMBL/GenBank/DDBJ whole genome shotgun (WGS) entry which is preliminary data.</text>
</comment>
<protein>
    <submittedName>
        <fullName evidence="2">Uncharacterized protein</fullName>
    </submittedName>
</protein>
<feature type="compositionally biased region" description="Basic and acidic residues" evidence="1">
    <location>
        <begin position="51"/>
        <end position="60"/>
    </location>
</feature>
<proteinExistence type="predicted"/>
<evidence type="ECO:0000313" key="2">
    <source>
        <dbReference type="EMBL" id="KAJ8878592.1"/>
    </source>
</evidence>
<organism evidence="2 3">
    <name type="scientific">Dryococelus australis</name>
    <dbReference type="NCBI Taxonomy" id="614101"/>
    <lineage>
        <taxon>Eukaryota</taxon>
        <taxon>Metazoa</taxon>
        <taxon>Ecdysozoa</taxon>
        <taxon>Arthropoda</taxon>
        <taxon>Hexapoda</taxon>
        <taxon>Insecta</taxon>
        <taxon>Pterygota</taxon>
        <taxon>Neoptera</taxon>
        <taxon>Polyneoptera</taxon>
        <taxon>Phasmatodea</taxon>
        <taxon>Verophasmatodea</taxon>
        <taxon>Anareolatae</taxon>
        <taxon>Phasmatidae</taxon>
        <taxon>Eurycanthinae</taxon>
        <taxon>Dryococelus</taxon>
    </lineage>
</organism>
<feature type="region of interest" description="Disordered" evidence="1">
    <location>
        <begin position="51"/>
        <end position="77"/>
    </location>
</feature>
<name>A0ABQ9H2V8_9NEOP</name>
<dbReference type="EMBL" id="JARBHB010000007">
    <property type="protein sequence ID" value="KAJ8878592.1"/>
    <property type="molecule type" value="Genomic_DNA"/>
</dbReference>